<protein>
    <submittedName>
        <fullName evidence="1">Uncharacterized protein</fullName>
    </submittedName>
</protein>
<dbReference type="EMBL" id="SSGD01000008">
    <property type="protein sequence ID" value="TXI59956.1"/>
    <property type="molecule type" value="Genomic_DNA"/>
</dbReference>
<gene>
    <name evidence="1" type="ORF">E6Q54_01415</name>
</gene>
<dbReference type="Proteomes" id="UP000321797">
    <property type="component" value="Unassembled WGS sequence"/>
</dbReference>
<evidence type="ECO:0000313" key="2">
    <source>
        <dbReference type="Proteomes" id="UP000321797"/>
    </source>
</evidence>
<organism evidence="1 2">
    <name type="scientific">Mycolicibacter arupensis</name>
    <dbReference type="NCBI Taxonomy" id="342002"/>
    <lineage>
        <taxon>Bacteria</taxon>
        <taxon>Bacillati</taxon>
        <taxon>Actinomycetota</taxon>
        <taxon>Actinomycetes</taxon>
        <taxon>Mycobacteriales</taxon>
        <taxon>Mycobacteriaceae</taxon>
        <taxon>Mycolicibacter</taxon>
    </lineage>
</organism>
<reference evidence="1 2" key="1">
    <citation type="submission" date="2018-09" db="EMBL/GenBank/DDBJ databases">
        <title>Metagenome Assembled Genomes from an Advanced Water Purification Facility.</title>
        <authorList>
            <person name="Stamps B.W."/>
            <person name="Spear J.R."/>
        </authorList>
    </citation>
    <scope>NUCLEOTIDE SEQUENCE [LARGE SCALE GENOMIC DNA]</scope>
    <source>
        <strain evidence="1">Bin_29_2</strain>
    </source>
</reference>
<accession>A0A5C7YEE9</accession>
<proteinExistence type="predicted"/>
<evidence type="ECO:0000313" key="1">
    <source>
        <dbReference type="EMBL" id="TXI59956.1"/>
    </source>
</evidence>
<name>A0A5C7YEE9_9MYCO</name>
<comment type="caution">
    <text evidence="1">The sequence shown here is derived from an EMBL/GenBank/DDBJ whole genome shotgun (WGS) entry which is preliminary data.</text>
</comment>
<dbReference type="RefSeq" id="WP_276758922.1">
    <property type="nucleotide sequence ID" value="NZ_SSGD01000008.1"/>
</dbReference>
<sequence length="178" mass="19100">MNDIKLTERQQHLFNLLVEAARNGESVYGDRLLRDGVQQRTISALVKRGLIEASDQGWVLSEAGREAAGAMVAIDGEPRSQASKAKPAKKAADLNRCACSEDCEALSRNLFAPGHDARWAGIMGRWVVANHASDPQETIRRMAPVGASEALIAKAVRVAANAQAKADAKKARQSDKAA</sequence>
<dbReference type="AlphaFoldDB" id="A0A5C7YEE9"/>